<name>A0AC61N0L9_9FIRM</name>
<reference evidence="1 2" key="1">
    <citation type="journal article" date="2022" name="Int. J. Syst. Evol. Microbiol.">
        <title>Miniphocaeibacter halophilus sp. nov., an ammonium-tolerant acetate-producing bacterium isolated from a biogas system.</title>
        <authorList>
            <person name="Schnurer A."/>
            <person name="Singh A."/>
            <person name="Bi S."/>
            <person name="Qiao W."/>
            <person name="Westerholm M."/>
        </authorList>
    </citation>
    <scope>NUCLEOTIDE SEQUENCE [LARGE SCALE GENOMIC DNA]</scope>
    <source>
        <strain evidence="1 2">AMB_01</strain>
    </source>
</reference>
<keyword evidence="2" id="KW-1185">Reference proteome</keyword>
<dbReference type="Proteomes" id="UP000595814">
    <property type="component" value="Chromosome"/>
</dbReference>
<protein>
    <submittedName>
        <fullName evidence="1">SurA N-terminal domain-containing protein</fullName>
    </submittedName>
</protein>
<proteinExistence type="predicted"/>
<accession>A0AC61N0L9</accession>
<gene>
    <name evidence="1" type="ORF">JFY71_03395</name>
</gene>
<evidence type="ECO:0000313" key="2">
    <source>
        <dbReference type="Proteomes" id="UP000595814"/>
    </source>
</evidence>
<organism evidence="1 2">
    <name type="scientific">Miniphocaeibacter halophilus</name>
    <dbReference type="NCBI Taxonomy" id="2931922"/>
    <lineage>
        <taxon>Bacteria</taxon>
        <taxon>Bacillati</taxon>
        <taxon>Bacillota</taxon>
        <taxon>Tissierellia</taxon>
        <taxon>Tissierellales</taxon>
        <taxon>Peptoniphilaceae</taxon>
        <taxon>Miniphocaeibacter</taxon>
    </lineage>
</organism>
<sequence>MKNKIIKIAAGIMTLSLILTGCGGSKPKNAIAKVGDKYITAEDVNTNFQGAVSQQMMYTGVNPFDESTEEGKEAALNQRKEILEGLIFNETALKLAESKKINIEEEEVEKAIDDQVEQAGGKEAVNEMLKAQGMTEEEFREEMKEYFNIQMTFSKLQEKLEEELTPSDKEIDKKLEEDKDNYLPVYNADHILYSTKDDTNETITDEAEIAKIKEEAQAVLEQVNSGEVSFQDKFDEIKNKNDASMENPSEEGEGEIAKTVGNTALLAQPLGDFGEEAMVETFTEAVKKMEPETINSELVETEFGYHIIRLNSKATEISEASEDYLKNVKAQISTNLLNEKINEEIEKEEKALKIKYYDKDGKEVDDMEKALKSFDFNKISEEQAKEAEEKAKKNEKSTEAKEEEKSTESTEQSSTENTAETTESTENTEKSE</sequence>
<evidence type="ECO:0000313" key="1">
    <source>
        <dbReference type="EMBL" id="QQK08598.1"/>
    </source>
</evidence>
<dbReference type="EMBL" id="CP066744">
    <property type="protein sequence ID" value="QQK08598.1"/>
    <property type="molecule type" value="Genomic_DNA"/>
</dbReference>